<dbReference type="CDD" id="cd00130">
    <property type="entry name" value="PAS"/>
    <property type="match status" value="1"/>
</dbReference>
<dbReference type="InterPro" id="IPR036457">
    <property type="entry name" value="PPM-type-like_dom_sf"/>
</dbReference>
<dbReference type="InterPro" id="IPR035965">
    <property type="entry name" value="PAS-like_dom_sf"/>
</dbReference>
<feature type="region of interest" description="Disordered" evidence="2">
    <location>
        <begin position="1"/>
        <end position="47"/>
    </location>
</feature>
<dbReference type="Gene3D" id="3.30.565.10">
    <property type="entry name" value="Histidine kinase-like ATPase, C-terminal domain"/>
    <property type="match status" value="1"/>
</dbReference>
<dbReference type="InterPro" id="IPR003594">
    <property type="entry name" value="HATPase_dom"/>
</dbReference>
<sequence>MVNPAGGAHARTGSTDARPGAPGPDADPGADDLLDLTRLPTPEGARPGFRADEYWALTVLKQMPQAVVVLANRPGGRTEIVAANQAVTVLTGFTRAQMITGAHDLRAVAGVSPESERSIAEVLAAGEAAALTMSATHADGSQYWVALELAPMSAHPSEEDLWVGVMRDVSLEVENAHLERVRLEMERRARLGLALVARVSDLLQETDASDVLRTIAELLTRQVVAWAGFFVLGRTLQEVNGTSPDPAAPVPPELDTTGDPVLELLQTLRMRTVELAPDTPAEEGTVTAQLLAQVAPHLRGNDDAEQKILVLPVLGRRRTLALLVAVPRHVPPAFADSADLEEPPALRDETDTVLELVARRVGMAMDNVQLYAREHLLAETLQRAMLPEQADVEGLEVWTYYAPNAEHAQVGGDWYDVVNLKDDVVAVVIGDVVGHDVEAAAAMGQLRSVVRAYAAELVDPATVLGRVDSLVNGMRIPRTASLVYATLTPRDDECWDFAYSRAGHLPPLRVRSGEVTTLDGAGGSLVGFGTGQRQTATVMVEPGDVIVLYTDGLVERRDRTMREGLEALVELCRSVPSIDVAGVGEEILQLADAPEDDVAMVVIRVPGGPDGQVDQAAPRRRRWQMPVDATSIGRARHAVRRACATWGIENVGAAELVVSELMANAVMHGWGRIGLRLQDTGDGLRIEVEDANPAPPITRERHTARVGGFGMHIVDRLADWGWRPTPGGKVVWARLRSEPAATEAR</sequence>
<feature type="domain" description="GAF" evidence="3">
    <location>
        <begin position="207"/>
        <end position="375"/>
    </location>
</feature>
<dbReference type="SUPFAM" id="SSF55785">
    <property type="entry name" value="PYP-like sensor domain (PAS domain)"/>
    <property type="match status" value="1"/>
</dbReference>
<dbReference type="SMART" id="SM00065">
    <property type="entry name" value="GAF"/>
    <property type="match status" value="1"/>
</dbReference>
<dbReference type="Proteomes" id="UP000280726">
    <property type="component" value="Unassembled WGS sequence"/>
</dbReference>
<accession>A0A3N4ZND8</accession>
<dbReference type="CDD" id="cd16936">
    <property type="entry name" value="HATPase_RsbW-like"/>
    <property type="match status" value="1"/>
</dbReference>
<dbReference type="Pfam" id="PF13426">
    <property type="entry name" value="PAS_9"/>
    <property type="match status" value="1"/>
</dbReference>
<feature type="domain" description="PPM-type phosphatase" evidence="4">
    <location>
        <begin position="395"/>
        <end position="605"/>
    </location>
</feature>
<evidence type="ECO:0000259" key="4">
    <source>
        <dbReference type="SMART" id="SM00331"/>
    </source>
</evidence>
<dbReference type="NCBIfam" id="TIGR00229">
    <property type="entry name" value="sensory_box"/>
    <property type="match status" value="1"/>
</dbReference>
<evidence type="ECO:0000256" key="1">
    <source>
        <dbReference type="ARBA" id="ARBA00022801"/>
    </source>
</evidence>
<dbReference type="InterPro" id="IPR036890">
    <property type="entry name" value="HATPase_C_sf"/>
</dbReference>
<dbReference type="InterPro" id="IPR001932">
    <property type="entry name" value="PPM-type_phosphatase-like_dom"/>
</dbReference>
<evidence type="ECO:0000313" key="5">
    <source>
        <dbReference type="EMBL" id="RPF27218.1"/>
    </source>
</evidence>
<dbReference type="Pfam" id="PF13581">
    <property type="entry name" value="HATPase_c_2"/>
    <property type="match status" value="1"/>
</dbReference>
<dbReference type="RefSeq" id="WP_123916611.1">
    <property type="nucleotide sequence ID" value="NZ_RKRA01000001.1"/>
</dbReference>
<keyword evidence="6" id="KW-1185">Reference proteome</keyword>
<keyword evidence="1" id="KW-0378">Hydrolase</keyword>
<reference evidence="5 6" key="1">
    <citation type="submission" date="2018-11" db="EMBL/GenBank/DDBJ databases">
        <title>Sequencing the genomes of 1000 actinobacteria strains.</title>
        <authorList>
            <person name="Klenk H.-P."/>
        </authorList>
    </citation>
    <scope>NUCLEOTIDE SEQUENCE [LARGE SCALE GENOMIC DNA]</scope>
    <source>
        <strain evidence="5 6">DSM 14418</strain>
    </source>
</reference>
<dbReference type="OrthoDB" id="319881at2"/>
<dbReference type="Gene3D" id="3.60.40.10">
    <property type="entry name" value="PPM-type phosphatase domain"/>
    <property type="match status" value="1"/>
</dbReference>
<dbReference type="Gene3D" id="3.30.450.20">
    <property type="entry name" value="PAS domain"/>
    <property type="match status" value="1"/>
</dbReference>
<dbReference type="SUPFAM" id="SSF81606">
    <property type="entry name" value="PP2C-like"/>
    <property type="match status" value="1"/>
</dbReference>
<protein>
    <submittedName>
        <fullName evidence="5">PAS domain S-box-containing protein</fullName>
    </submittedName>
</protein>
<evidence type="ECO:0000313" key="6">
    <source>
        <dbReference type="Proteomes" id="UP000280726"/>
    </source>
</evidence>
<dbReference type="InterPro" id="IPR003018">
    <property type="entry name" value="GAF"/>
</dbReference>
<comment type="caution">
    <text evidence="5">The sequence shown here is derived from an EMBL/GenBank/DDBJ whole genome shotgun (WGS) entry which is preliminary data.</text>
</comment>
<dbReference type="PANTHER" id="PTHR43156:SF2">
    <property type="entry name" value="STAGE II SPORULATION PROTEIN E"/>
    <property type="match status" value="1"/>
</dbReference>
<dbReference type="SMART" id="SM00331">
    <property type="entry name" value="PP2C_SIG"/>
    <property type="match status" value="1"/>
</dbReference>
<organism evidence="5 6">
    <name type="scientific">Georgenia muralis</name>
    <dbReference type="NCBI Taxonomy" id="154117"/>
    <lineage>
        <taxon>Bacteria</taxon>
        <taxon>Bacillati</taxon>
        <taxon>Actinomycetota</taxon>
        <taxon>Actinomycetes</taxon>
        <taxon>Micrococcales</taxon>
        <taxon>Bogoriellaceae</taxon>
        <taxon>Georgenia</taxon>
    </lineage>
</organism>
<dbReference type="EMBL" id="RKRA01000001">
    <property type="protein sequence ID" value="RPF27218.1"/>
    <property type="molecule type" value="Genomic_DNA"/>
</dbReference>
<dbReference type="AlphaFoldDB" id="A0A3N4ZND8"/>
<dbReference type="InterPro" id="IPR052016">
    <property type="entry name" value="Bact_Sigma-Reg"/>
</dbReference>
<dbReference type="GO" id="GO:0016791">
    <property type="term" value="F:phosphatase activity"/>
    <property type="evidence" value="ECO:0007669"/>
    <property type="project" value="TreeGrafter"/>
</dbReference>
<dbReference type="Pfam" id="PF07228">
    <property type="entry name" value="SpoIIE"/>
    <property type="match status" value="1"/>
</dbReference>
<proteinExistence type="predicted"/>
<feature type="compositionally biased region" description="Low complexity" evidence="2">
    <location>
        <begin position="16"/>
        <end position="27"/>
    </location>
</feature>
<dbReference type="SUPFAM" id="SSF55874">
    <property type="entry name" value="ATPase domain of HSP90 chaperone/DNA topoisomerase II/histidine kinase"/>
    <property type="match status" value="1"/>
</dbReference>
<evidence type="ECO:0000259" key="3">
    <source>
        <dbReference type="SMART" id="SM00065"/>
    </source>
</evidence>
<evidence type="ECO:0000256" key="2">
    <source>
        <dbReference type="SAM" id="MobiDB-lite"/>
    </source>
</evidence>
<name>A0A3N4ZND8_9MICO</name>
<dbReference type="PANTHER" id="PTHR43156">
    <property type="entry name" value="STAGE II SPORULATION PROTEIN E-RELATED"/>
    <property type="match status" value="1"/>
</dbReference>
<gene>
    <name evidence="5" type="ORF">EDD32_1689</name>
</gene>
<dbReference type="InterPro" id="IPR000014">
    <property type="entry name" value="PAS"/>
</dbReference>